<feature type="region of interest" description="Disordered" evidence="1">
    <location>
        <begin position="22"/>
        <end position="44"/>
    </location>
</feature>
<dbReference type="OrthoDB" id="2123378at2759"/>
<dbReference type="EMBL" id="WHVB01000016">
    <property type="protein sequence ID" value="KAF8475283.1"/>
    <property type="molecule type" value="Genomic_DNA"/>
</dbReference>
<dbReference type="GO" id="GO:0003779">
    <property type="term" value="F:actin binding"/>
    <property type="evidence" value="ECO:0007669"/>
    <property type="project" value="InterPro"/>
</dbReference>
<feature type="compositionally biased region" description="Polar residues" evidence="1">
    <location>
        <begin position="200"/>
        <end position="210"/>
    </location>
</feature>
<evidence type="ECO:0000259" key="2">
    <source>
        <dbReference type="PROSITE" id="PS51263"/>
    </source>
</evidence>
<protein>
    <recommendedName>
        <fullName evidence="2">ADF-H domain-containing protein</fullName>
    </recommendedName>
</protein>
<evidence type="ECO:0000256" key="1">
    <source>
        <dbReference type="SAM" id="MobiDB-lite"/>
    </source>
</evidence>
<proteinExistence type="predicted"/>
<accession>A0A9P5MRF2</accession>
<reference evidence="3" key="1">
    <citation type="submission" date="2019-10" db="EMBL/GenBank/DDBJ databases">
        <authorList>
            <consortium name="DOE Joint Genome Institute"/>
            <person name="Kuo A."/>
            <person name="Miyauchi S."/>
            <person name="Kiss E."/>
            <person name="Drula E."/>
            <person name="Kohler A."/>
            <person name="Sanchez-Garcia M."/>
            <person name="Andreopoulos B."/>
            <person name="Barry K.W."/>
            <person name="Bonito G."/>
            <person name="Buee M."/>
            <person name="Carver A."/>
            <person name="Chen C."/>
            <person name="Cichocki N."/>
            <person name="Clum A."/>
            <person name="Culley D."/>
            <person name="Crous P.W."/>
            <person name="Fauchery L."/>
            <person name="Girlanda M."/>
            <person name="Hayes R."/>
            <person name="Keri Z."/>
            <person name="LaButti K."/>
            <person name="Lipzen A."/>
            <person name="Lombard V."/>
            <person name="Magnuson J."/>
            <person name="Maillard F."/>
            <person name="Morin E."/>
            <person name="Murat C."/>
            <person name="Nolan M."/>
            <person name="Ohm R."/>
            <person name="Pangilinan J."/>
            <person name="Pereira M."/>
            <person name="Perotto S."/>
            <person name="Peter M."/>
            <person name="Riley R."/>
            <person name="Sitrit Y."/>
            <person name="Stielow B."/>
            <person name="Szollosi G."/>
            <person name="Zifcakova L."/>
            <person name="Stursova M."/>
            <person name="Spatafora J.W."/>
            <person name="Tedersoo L."/>
            <person name="Vaario L.-M."/>
            <person name="Yamada A."/>
            <person name="Yan M."/>
            <person name="Wang P."/>
            <person name="Xu J."/>
            <person name="Bruns T."/>
            <person name="Baldrian P."/>
            <person name="Vilgalys R."/>
            <person name="Henrissat B."/>
            <person name="Grigoriev I.V."/>
            <person name="Hibbett D."/>
            <person name="Nagy L.G."/>
            <person name="Martin F.M."/>
        </authorList>
    </citation>
    <scope>NUCLEOTIDE SEQUENCE</scope>
    <source>
        <strain evidence="3">Prilba</strain>
    </source>
</reference>
<feature type="region of interest" description="Disordered" evidence="1">
    <location>
        <begin position="287"/>
        <end position="312"/>
    </location>
</feature>
<dbReference type="InterPro" id="IPR011993">
    <property type="entry name" value="PH-like_dom_sf"/>
</dbReference>
<reference evidence="3" key="2">
    <citation type="journal article" date="2020" name="Nat. Commun.">
        <title>Large-scale genome sequencing of mycorrhizal fungi provides insights into the early evolution of symbiotic traits.</title>
        <authorList>
            <person name="Miyauchi S."/>
            <person name="Kiss E."/>
            <person name="Kuo A."/>
            <person name="Drula E."/>
            <person name="Kohler A."/>
            <person name="Sanchez-Garcia M."/>
            <person name="Morin E."/>
            <person name="Andreopoulos B."/>
            <person name="Barry K.W."/>
            <person name="Bonito G."/>
            <person name="Buee M."/>
            <person name="Carver A."/>
            <person name="Chen C."/>
            <person name="Cichocki N."/>
            <person name="Clum A."/>
            <person name="Culley D."/>
            <person name="Crous P.W."/>
            <person name="Fauchery L."/>
            <person name="Girlanda M."/>
            <person name="Hayes R.D."/>
            <person name="Keri Z."/>
            <person name="LaButti K."/>
            <person name="Lipzen A."/>
            <person name="Lombard V."/>
            <person name="Magnuson J."/>
            <person name="Maillard F."/>
            <person name="Murat C."/>
            <person name="Nolan M."/>
            <person name="Ohm R.A."/>
            <person name="Pangilinan J."/>
            <person name="Pereira M.F."/>
            <person name="Perotto S."/>
            <person name="Peter M."/>
            <person name="Pfister S."/>
            <person name="Riley R."/>
            <person name="Sitrit Y."/>
            <person name="Stielow J.B."/>
            <person name="Szollosi G."/>
            <person name="Zifcakova L."/>
            <person name="Stursova M."/>
            <person name="Spatafora J.W."/>
            <person name="Tedersoo L."/>
            <person name="Vaario L.M."/>
            <person name="Yamada A."/>
            <person name="Yan M."/>
            <person name="Wang P."/>
            <person name="Xu J."/>
            <person name="Bruns T."/>
            <person name="Baldrian P."/>
            <person name="Vilgalys R."/>
            <person name="Dunand C."/>
            <person name="Henrissat B."/>
            <person name="Grigoriev I.V."/>
            <person name="Hibbett D."/>
            <person name="Nagy L.G."/>
            <person name="Martin F.M."/>
        </authorList>
    </citation>
    <scope>NUCLEOTIDE SEQUENCE</scope>
    <source>
        <strain evidence="3">Prilba</strain>
    </source>
</reference>
<sequence>MSCWRVHRGSLSRSIYQRQPSVPPMVSMMSRSSDPTGTEPSDPDIRMVYRSVSQGGALDWLTLTYGKWSPGLKLSAAGSQGLSELKQSISKSERSVTFAFCRLSVDGADCFATITYIPEGTSGLRKARTSMASRTVQSWFKRPHATLAVSRLEDITVSTVLDAMPPPPVFIPPTMTMVRSQSEAESREKELPSAPGPVTRTASEPPTFLSQRGPPNFGDPRTRSEQREAARRAAEAEERAVREEEAMRQARIKAQREAEAQQADEAEQERRAQLEYDLARKAAVRATREEAERAEEDRRVRELEERRRRSAEKRAEETRRLEEWKREEERKREEFARAEEELKRRGTERREAARVAAAKRRRESRLDSDSLLLSGWVTVQTSESVAWRRRYFQLTDAVMRLYHREVDVGGIPSDVVVLKNARPTSKEWYEGFEELRSIPHAFALVFANGETPIMLFSDSAPEKDLLSGLLMTCP</sequence>
<dbReference type="InterPro" id="IPR002108">
    <property type="entry name" value="ADF-H"/>
</dbReference>
<feature type="compositionally biased region" description="Low complexity" evidence="1">
    <location>
        <begin position="24"/>
        <end position="33"/>
    </location>
</feature>
<feature type="compositionally biased region" description="Basic and acidic residues" evidence="1">
    <location>
        <begin position="220"/>
        <end position="259"/>
    </location>
</feature>
<organism evidence="3 4">
    <name type="scientific">Russula ochroleuca</name>
    <dbReference type="NCBI Taxonomy" id="152965"/>
    <lineage>
        <taxon>Eukaryota</taxon>
        <taxon>Fungi</taxon>
        <taxon>Dikarya</taxon>
        <taxon>Basidiomycota</taxon>
        <taxon>Agaricomycotina</taxon>
        <taxon>Agaricomycetes</taxon>
        <taxon>Russulales</taxon>
        <taxon>Russulaceae</taxon>
        <taxon>Russula</taxon>
    </lineage>
</organism>
<evidence type="ECO:0000313" key="3">
    <source>
        <dbReference type="EMBL" id="KAF8475283.1"/>
    </source>
</evidence>
<evidence type="ECO:0000313" key="4">
    <source>
        <dbReference type="Proteomes" id="UP000759537"/>
    </source>
</evidence>
<dbReference type="Gene3D" id="2.30.29.30">
    <property type="entry name" value="Pleckstrin-homology domain (PH domain)/Phosphotyrosine-binding domain (PTB)"/>
    <property type="match status" value="1"/>
</dbReference>
<dbReference type="Gene3D" id="3.40.20.10">
    <property type="entry name" value="Severin"/>
    <property type="match status" value="1"/>
</dbReference>
<dbReference type="Pfam" id="PF00241">
    <property type="entry name" value="Cofilin_ADF"/>
    <property type="match status" value="1"/>
</dbReference>
<keyword evidence="4" id="KW-1185">Reference proteome</keyword>
<feature type="domain" description="ADF-H" evidence="2">
    <location>
        <begin position="37"/>
        <end position="165"/>
    </location>
</feature>
<dbReference type="SUPFAM" id="SSF50729">
    <property type="entry name" value="PH domain-like"/>
    <property type="match status" value="1"/>
</dbReference>
<dbReference type="InterPro" id="IPR029006">
    <property type="entry name" value="ADF-H/Gelsolin-like_dom_sf"/>
</dbReference>
<name>A0A9P5MRF2_9AGAM</name>
<feature type="region of interest" description="Disordered" evidence="1">
    <location>
        <begin position="172"/>
        <end position="270"/>
    </location>
</feature>
<dbReference type="Proteomes" id="UP000759537">
    <property type="component" value="Unassembled WGS sequence"/>
</dbReference>
<dbReference type="AlphaFoldDB" id="A0A9P5MRF2"/>
<gene>
    <name evidence="3" type="ORF">DFH94DRAFT_760431</name>
</gene>
<dbReference type="SUPFAM" id="SSF55753">
    <property type="entry name" value="Actin depolymerizing proteins"/>
    <property type="match status" value="1"/>
</dbReference>
<feature type="compositionally biased region" description="Basic and acidic residues" evidence="1">
    <location>
        <begin position="182"/>
        <end position="191"/>
    </location>
</feature>
<comment type="caution">
    <text evidence="3">The sequence shown here is derived from an EMBL/GenBank/DDBJ whole genome shotgun (WGS) entry which is preliminary data.</text>
</comment>
<dbReference type="PROSITE" id="PS51263">
    <property type="entry name" value="ADF_H"/>
    <property type="match status" value="1"/>
</dbReference>